<dbReference type="InterPro" id="IPR011419">
    <property type="entry name" value="ATP12_ATP_synth-F1-assembly"/>
</dbReference>
<dbReference type="KEGG" id="slb:AWJ20_3028"/>
<dbReference type="InterPro" id="IPR042272">
    <property type="entry name" value="ATP12_ATP_synth-F1-assembly_N"/>
</dbReference>
<name>A0A167FK21_9ASCO</name>
<comment type="subcellular location">
    <subcellularLocation>
        <location evidence="1">Mitochondrion</location>
    </subcellularLocation>
</comment>
<proteinExistence type="inferred from homology"/>
<evidence type="ECO:0000256" key="4">
    <source>
        <dbReference type="ARBA" id="ARBA00023128"/>
    </source>
</evidence>
<dbReference type="GO" id="GO:0033615">
    <property type="term" value="P:mitochondrial proton-transporting ATP synthase complex assembly"/>
    <property type="evidence" value="ECO:0007669"/>
    <property type="project" value="TreeGrafter"/>
</dbReference>
<dbReference type="PANTHER" id="PTHR21013">
    <property type="entry name" value="ATP SYNTHASE MITOCHONDRIAL F1 COMPLEX ASSEMBLY FACTOR 2/ATP12 PROTEIN, MITOCHONDRIAL PRECURSOR"/>
    <property type="match status" value="1"/>
</dbReference>
<sequence>MYSLHRNFVRLGLRSSSSRTVGTTLSIRAYSTPESNVLTETNRLEKTLEKFWTKVGVSQYQGSEDGLSGHVITLDSKPIKTPLGFPLVVPEYKQSSAALAHLIAQEWSLLSNLKIKRHNLPITGLASRAVDLQYSPEGVQEIDRTIELLLPYLDTDTLITFAPHKDCDGTLRPAQEELYWPVIKEAEKFWDVKLNVLDSETTLFGSKQSLETRQKVENWLRSLDIWQFTALERATTAAKSLIAGMNIVTHKRTPDEVAKLVNLETTFQTEQWGEVEDTHDVEHADIRRLLGSAYILAK</sequence>
<evidence type="ECO:0000313" key="6">
    <source>
        <dbReference type="EMBL" id="ANB15401.1"/>
    </source>
</evidence>
<dbReference type="EMBL" id="CP014503">
    <property type="protein sequence ID" value="ANB15401.1"/>
    <property type="molecule type" value="Genomic_DNA"/>
</dbReference>
<dbReference type="SUPFAM" id="SSF160909">
    <property type="entry name" value="ATP12-like"/>
    <property type="match status" value="1"/>
</dbReference>
<dbReference type="Gene3D" id="1.10.3580.10">
    <property type="entry name" value="ATP12 ATPase"/>
    <property type="match status" value="1"/>
</dbReference>
<accession>A0A167FK21</accession>
<evidence type="ECO:0000256" key="1">
    <source>
        <dbReference type="ARBA" id="ARBA00004173"/>
    </source>
</evidence>
<dbReference type="OrthoDB" id="5322896at2759"/>
<dbReference type="AlphaFoldDB" id="A0A167FK21"/>
<dbReference type="GO" id="GO:0005739">
    <property type="term" value="C:mitochondrion"/>
    <property type="evidence" value="ECO:0007669"/>
    <property type="project" value="UniProtKB-SubCell"/>
</dbReference>
<dbReference type="InterPro" id="IPR023335">
    <property type="entry name" value="ATP12_ortho_dom_sf"/>
</dbReference>
<dbReference type="Gene3D" id="3.30.2180.10">
    <property type="entry name" value="ATP12-like"/>
    <property type="match status" value="1"/>
</dbReference>
<evidence type="ECO:0000313" key="7">
    <source>
        <dbReference type="Proteomes" id="UP000189580"/>
    </source>
</evidence>
<evidence type="ECO:0000256" key="3">
    <source>
        <dbReference type="ARBA" id="ARBA00022946"/>
    </source>
</evidence>
<protein>
    <submittedName>
        <fullName evidence="6">Atp12p</fullName>
    </submittedName>
</protein>
<dbReference type="RefSeq" id="XP_018737878.1">
    <property type="nucleotide sequence ID" value="XM_018880018.1"/>
</dbReference>
<gene>
    <name evidence="6" type="primary">ATP12</name>
    <name evidence="6" type="ORF">AWJ20_3028</name>
</gene>
<dbReference type="Pfam" id="PF07542">
    <property type="entry name" value="ATP12"/>
    <property type="match status" value="1"/>
</dbReference>
<keyword evidence="4" id="KW-0496">Mitochondrion</keyword>
<reference evidence="6 7" key="1">
    <citation type="submission" date="2016-02" db="EMBL/GenBank/DDBJ databases">
        <title>Complete genome sequence and transcriptome regulation of the pentose utilising yeast Sugiyamaella lignohabitans.</title>
        <authorList>
            <person name="Bellasio M."/>
            <person name="Peymann A."/>
            <person name="Valli M."/>
            <person name="Sipitzky M."/>
            <person name="Graf A."/>
            <person name="Sauer M."/>
            <person name="Marx H."/>
            <person name="Mattanovich D."/>
        </authorList>
    </citation>
    <scope>NUCLEOTIDE SEQUENCE [LARGE SCALE GENOMIC DNA]</scope>
    <source>
        <strain evidence="6 7">CBS 10342</strain>
    </source>
</reference>
<dbReference type="Proteomes" id="UP000189580">
    <property type="component" value="Chromosome b"/>
</dbReference>
<keyword evidence="7" id="KW-1185">Reference proteome</keyword>
<dbReference type="GeneID" id="30035005"/>
<dbReference type="PANTHER" id="PTHR21013:SF10">
    <property type="entry name" value="ATP SYNTHASE MITOCHONDRIAL F1 COMPLEX ASSEMBLY FACTOR 2"/>
    <property type="match status" value="1"/>
</dbReference>
<organism evidence="6 7">
    <name type="scientific">Sugiyamaella lignohabitans</name>
    <dbReference type="NCBI Taxonomy" id="796027"/>
    <lineage>
        <taxon>Eukaryota</taxon>
        <taxon>Fungi</taxon>
        <taxon>Dikarya</taxon>
        <taxon>Ascomycota</taxon>
        <taxon>Saccharomycotina</taxon>
        <taxon>Dipodascomycetes</taxon>
        <taxon>Dipodascales</taxon>
        <taxon>Trichomonascaceae</taxon>
        <taxon>Sugiyamaella</taxon>
    </lineage>
</organism>
<keyword evidence="3" id="KW-0809">Transit peptide</keyword>
<comment type="similarity">
    <text evidence="2">Belongs to the ATP12 family.</text>
</comment>
<keyword evidence="5" id="KW-0143">Chaperone</keyword>
<evidence type="ECO:0000256" key="2">
    <source>
        <dbReference type="ARBA" id="ARBA00008231"/>
    </source>
</evidence>
<evidence type="ECO:0000256" key="5">
    <source>
        <dbReference type="ARBA" id="ARBA00023186"/>
    </source>
</evidence>